<name>A0AA38X7I2_9EURO</name>
<reference evidence="8" key="1">
    <citation type="submission" date="2022-10" db="EMBL/GenBank/DDBJ databases">
        <title>Culturing micro-colonial fungi from biological soil crusts in the Mojave desert and describing Neophaeococcomyces mojavensis, and introducing the new genera and species Taxawa tesnikishii.</title>
        <authorList>
            <person name="Kurbessoian T."/>
            <person name="Stajich J.E."/>
        </authorList>
    </citation>
    <scope>NUCLEOTIDE SEQUENCE</scope>
    <source>
        <strain evidence="8">TK_41</strain>
    </source>
</reference>
<evidence type="ECO:0000313" key="9">
    <source>
        <dbReference type="Proteomes" id="UP001172673"/>
    </source>
</evidence>
<keyword evidence="9" id="KW-1185">Reference proteome</keyword>
<keyword evidence="5" id="KW-0539">Nucleus</keyword>
<evidence type="ECO:0000256" key="2">
    <source>
        <dbReference type="ARBA" id="ARBA00023015"/>
    </source>
</evidence>
<keyword evidence="3" id="KW-0238">DNA-binding</keyword>
<dbReference type="SUPFAM" id="SSF57701">
    <property type="entry name" value="Zn2/Cys6 DNA-binding domain"/>
    <property type="match status" value="1"/>
</dbReference>
<dbReference type="Proteomes" id="UP001172673">
    <property type="component" value="Unassembled WGS sequence"/>
</dbReference>
<dbReference type="Pfam" id="PF04082">
    <property type="entry name" value="Fungal_trans"/>
    <property type="match status" value="1"/>
</dbReference>
<dbReference type="CDD" id="cd12148">
    <property type="entry name" value="fungal_TF_MHR"/>
    <property type="match status" value="1"/>
</dbReference>
<dbReference type="GO" id="GO:0008270">
    <property type="term" value="F:zinc ion binding"/>
    <property type="evidence" value="ECO:0007669"/>
    <property type="project" value="InterPro"/>
</dbReference>
<keyword evidence="4" id="KW-0804">Transcription</keyword>
<evidence type="ECO:0000256" key="6">
    <source>
        <dbReference type="SAM" id="MobiDB-lite"/>
    </source>
</evidence>
<accession>A0AA38X7I2</accession>
<dbReference type="Gene3D" id="4.10.240.10">
    <property type="entry name" value="Zn(2)-C6 fungal-type DNA-binding domain"/>
    <property type="match status" value="1"/>
</dbReference>
<dbReference type="Pfam" id="PF00172">
    <property type="entry name" value="Zn_clus"/>
    <property type="match status" value="1"/>
</dbReference>
<evidence type="ECO:0000259" key="7">
    <source>
        <dbReference type="PROSITE" id="PS50048"/>
    </source>
</evidence>
<dbReference type="GO" id="GO:0006351">
    <property type="term" value="P:DNA-templated transcription"/>
    <property type="evidence" value="ECO:0007669"/>
    <property type="project" value="InterPro"/>
</dbReference>
<sequence>MSTARHVEANHPLKGRLAYLPALLNPADGSGDRPMQSSPPGQKRRRPRAARACEFCRAKKYRCDEQAPCSRCKRRDQPCIYKDADLARSRFAHHDTVMTPTSTGHISLEKSYERRTPGPASHNDGSQEVSEINPHTLDTEFHGPTSSLAFLAAVQQGPHEDTAQHNNGAQSLVSAFHNESFSPKTTRSRLVEDQPPSPTRYHFRQSRFFLDGYFQNLHYIHPIINKADFLSRCEDLWFGRSEGQSLSFVALYYAVMSLGAIIQEWDEEIVEGMGRFEWARAMFHLASDALESTLGHNDLHTVQACIILAKVCQNELNPHLAYLYLGRAVRTALSAGFNRRPRQRLPPAQPTGHSDIVNTWWGLYSLEVEVSFALGRPDALGLDVFHNQNMPPTNDNTEHCILTPMVEFARIIRKVSISIYMSAYSLSERLANAAQIEPGMDAWIESVPVIIRPSFHGEQVSVMSRETKWARKQKHTLKLRYFNVKMVLYRPFLIAAAADNVSEMGLQAAVIKCVSAARDTIQMMHHMYCEVSYFRTWWYNVTYTMYAASILLCYQSRLAVHEETEDLQRHVSMAVDVLEAMEQHVVAKKAMAVLRDALQHKDRPMAGLPQQASLLADTPLMQLANLSAAEASGARPADEAFDPFLDVNFDMGQFFPFDDNYISPWTS</sequence>
<dbReference type="PROSITE" id="PS50048">
    <property type="entry name" value="ZN2_CY6_FUNGAL_2"/>
    <property type="match status" value="1"/>
</dbReference>
<dbReference type="SMART" id="SM00066">
    <property type="entry name" value="GAL4"/>
    <property type="match status" value="1"/>
</dbReference>
<dbReference type="GO" id="GO:0000435">
    <property type="term" value="P:positive regulation of transcription from RNA polymerase II promoter by galactose"/>
    <property type="evidence" value="ECO:0007669"/>
    <property type="project" value="TreeGrafter"/>
</dbReference>
<evidence type="ECO:0000256" key="1">
    <source>
        <dbReference type="ARBA" id="ARBA00022723"/>
    </source>
</evidence>
<protein>
    <recommendedName>
        <fullName evidence="7">Zn(2)-C6 fungal-type domain-containing protein</fullName>
    </recommendedName>
</protein>
<dbReference type="PANTHER" id="PTHR47424">
    <property type="entry name" value="REGULATORY PROTEIN GAL4"/>
    <property type="match status" value="1"/>
</dbReference>
<feature type="region of interest" description="Disordered" evidence="6">
    <location>
        <begin position="24"/>
        <end position="48"/>
    </location>
</feature>
<dbReference type="GO" id="GO:0000978">
    <property type="term" value="F:RNA polymerase II cis-regulatory region sequence-specific DNA binding"/>
    <property type="evidence" value="ECO:0007669"/>
    <property type="project" value="TreeGrafter"/>
</dbReference>
<dbReference type="PANTHER" id="PTHR47424:SF15">
    <property type="entry name" value="ZN(II)2CYS6 TRANSCRIPTION FACTOR (EUROFUNG)"/>
    <property type="match status" value="1"/>
</dbReference>
<keyword evidence="1" id="KW-0479">Metal-binding</keyword>
<dbReference type="AlphaFoldDB" id="A0AA38X7I2"/>
<organism evidence="8 9">
    <name type="scientific">Cladophialophora chaetospira</name>
    <dbReference type="NCBI Taxonomy" id="386627"/>
    <lineage>
        <taxon>Eukaryota</taxon>
        <taxon>Fungi</taxon>
        <taxon>Dikarya</taxon>
        <taxon>Ascomycota</taxon>
        <taxon>Pezizomycotina</taxon>
        <taxon>Eurotiomycetes</taxon>
        <taxon>Chaetothyriomycetidae</taxon>
        <taxon>Chaetothyriales</taxon>
        <taxon>Herpotrichiellaceae</taxon>
        <taxon>Cladophialophora</taxon>
    </lineage>
</organism>
<dbReference type="CDD" id="cd00067">
    <property type="entry name" value="GAL4"/>
    <property type="match status" value="1"/>
</dbReference>
<feature type="compositionally biased region" description="Basic and acidic residues" evidence="6">
    <location>
        <begin position="107"/>
        <end position="116"/>
    </location>
</feature>
<dbReference type="PROSITE" id="PS00463">
    <property type="entry name" value="ZN2_CY6_FUNGAL_1"/>
    <property type="match status" value="1"/>
</dbReference>
<evidence type="ECO:0000256" key="4">
    <source>
        <dbReference type="ARBA" id="ARBA00023163"/>
    </source>
</evidence>
<feature type="domain" description="Zn(2)-C6 fungal-type" evidence="7">
    <location>
        <begin position="52"/>
        <end position="81"/>
    </location>
</feature>
<gene>
    <name evidence="8" type="ORF">H2200_007044</name>
</gene>
<dbReference type="InterPro" id="IPR051127">
    <property type="entry name" value="Fungal_SecMet_Regulators"/>
</dbReference>
<dbReference type="InterPro" id="IPR001138">
    <property type="entry name" value="Zn2Cys6_DnaBD"/>
</dbReference>
<dbReference type="InterPro" id="IPR036864">
    <property type="entry name" value="Zn2-C6_fun-type_DNA-bd_sf"/>
</dbReference>
<evidence type="ECO:0000313" key="8">
    <source>
        <dbReference type="EMBL" id="KAJ9608056.1"/>
    </source>
</evidence>
<evidence type="ECO:0000256" key="3">
    <source>
        <dbReference type="ARBA" id="ARBA00023125"/>
    </source>
</evidence>
<dbReference type="SMART" id="SM00906">
    <property type="entry name" value="Fungal_trans"/>
    <property type="match status" value="1"/>
</dbReference>
<comment type="caution">
    <text evidence="8">The sequence shown here is derived from an EMBL/GenBank/DDBJ whole genome shotgun (WGS) entry which is preliminary data.</text>
</comment>
<proteinExistence type="predicted"/>
<dbReference type="GO" id="GO:0005634">
    <property type="term" value="C:nucleus"/>
    <property type="evidence" value="ECO:0007669"/>
    <property type="project" value="TreeGrafter"/>
</dbReference>
<dbReference type="EMBL" id="JAPDRK010000010">
    <property type="protein sequence ID" value="KAJ9608056.1"/>
    <property type="molecule type" value="Genomic_DNA"/>
</dbReference>
<dbReference type="GO" id="GO:0000981">
    <property type="term" value="F:DNA-binding transcription factor activity, RNA polymerase II-specific"/>
    <property type="evidence" value="ECO:0007669"/>
    <property type="project" value="InterPro"/>
</dbReference>
<dbReference type="InterPro" id="IPR007219">
    <property type="entry name" value="XnlR_reg_dom"/>
</dbReference>
<evidence type="ECO:0000256" key="5">
    <source>
        <dbReference type="ARBA" id="ARBA00023242"/>
    </source>
</evidence>
<feature type="region of interest" description="Disordered" evidence="6">
    <location>
        <begin position="97"/>
        <end position="130"/>
    </location>
</feature>
<keyword evidence="2" id="KW-0805">Transcription regulation</keyword>